<dbReference type="RefSeq" id="WP_024570148.1">
    <property type="nucleotide sequence ID" value="NZ_CP037900.1"/>
</dbReference>
<evidence type="ECO:0000256" key="1">
    <source>
        <dbReference type="SAM" id="Phobius"/>
    </source>
</evidence>
<gene>
    <name evidence="2" type="ORF">DDF84_010845</name>
</gene>
<keyword evidence="1" id="KW-1133">Transmembrane helix</keyword>
<keyword evidence="1" id="KW-0812">Transmembrane</keyword>
<keyword evidence="1" id="KW-0472">Membrane</keyword>
<evidence type="ECO:0000313" key="3">
    <source>
        <dbReference type="Proteomes" id="UP000253772"/>
    </source>
</evidence>
<sequence>MAANKESAMTSQQSKPWYREPWPWLLMSGPLLAIIGCGVTIWLANTHPDLPVSGVERHGLVVEKTGAEHVASPAARRP</sequence>
<dbReference type="Proteomes" id="UP000253772">
    <property type="component" value="Chromosome c1"/>
</dbReference>
<dbReference type="OrthoDB" id="5295180at2"/>
<accession>A0A482IQI9</accession>
<feature type="transmembrane region" description="Helical" evidence="1">
    <location>
        <begin position="21"/>
        <end position="44"/>
    </location>
</feature>
<dbReference type="EMBL" id="CP037900">
    <property type="protein sequence ID" value="QBP10216.1"/>
    <property type="molecule type" value="Genomic_DNA"/>
</dbReference>
<name>A0A482IQI9_9BURK</name>
<proteinExistence type="predicted"/>
<organism evidence="2 3">
    <name type="scientific">Cupriavidus metallidurans</name>
    <dbReference type="NCBI Taxonomy" id="119219"/>
    <lineage>
        <taxon>Bacteria</taxon>
        <taxon>Pseudomonadati</taxon>
        <taxon>Pseudomonadota</taxon>
        <taxon>Betaproteobacteria</taxon>
        <taxon>Burkholderiales</taxon>
        <taxon>Burkholderiaceae</taxon>
        <taxon>Cupriavidus</taxon>
    </lineage>
</organism>
<reference evidence="2 3" key="1">
    <citation type="submission" date="2019-03" db="EMBL/GenBank/DDBJ databases">
        <title>Comparative insights into the high quality Complete genome sequence of highly metal resistant Cupriavidus metallidurans strain BS1 isolated from a gold-copper mine.</title>
        <authorList>
            <person name="Mazhar H.S."/>
            <person name="Rensing C."/>
        </authorList>
    </citation>
    <scope>NUCLEOTIDE SEQUENCE [LARGE SCALE GENOMIC DNA]</scope>
    <source>
        <strain evidence="2 3">BS1</strain>
    </source>
</reference>
<protein>
    <submittedName>
        <fullName evidence="2">Uncharacterized protein</fullName>
    </submittedName>
</protein>
<evidence type="ECO:0000313" key="2">
    <source>
        <dbReference type="EMBL" id="QBP10216.1"/>
    </source>
</evidence>
<dbReference type="AlphaFoldDB" id="A0A482IQI9"/>